<proteinExistence type="predicted"/>
<evidence type="ECO:0000313" key="1">
    <source>
        <dbReference type="EMBL" id="PCE40942.1"/>
    </source>
</evidence>
<dbReference type="EMBL" id="NWUF01000021">
    <property type="protein sequence ID" value="PCE40942.1"/>
    <property type="molecule type" value="Genomic_DNA"/>
</dbReference>
<organism evidence="1 2">
    <name type="scientific">Rhizorhabdus dicambivorans</name>
    <dbReference type="NCBI Taxonomy" id="1850238"/>
    <lineage>
        <taxon>Bacteria</taxon>
        <taxon>Pseudomonadati</taxon>
        <taxon>Pseudomonadota</taxon>
        <taxon>Alphaproteobacteria</taxon>
        <taxon>Sphingomonadales</taxon>
        <taxon>Sphingomonadaceae</taxon>
        <taxon>Rhizorhabdus</taxon>
    </lineage>
</organism>
<name>A0A2A4FTC8_9SPHN</name>
<keyword evidence="2" id="KW-1185">Reference proteome</keyword>
<comment type="caution">
    <text evidence="1">The sequence shown here is derived from an EMBL/GenBank/DDBJ whole genome shotgun (WGS) entry which is preliminary data.</text>
</comment>
<reference evidence="1 2" key="1">
    <citation type="submission" date="2017-09" db="EMBL/GenBank/DDBJ databases">
        <title>The Catabolism of 3,6-Dichlorosalicylic acid is Initiated by the Cytochrome P450 Monooxygenase DsmABC in Rhizorhabdus dicambivorans Ndbn-20.</title>
        <authorList>
            <person name="Na L."/>
        </authorList>
    </citation>
    <scope>NUCLEOTIDE SEQUENCE [LARGE SCALE GENOMIC DNA]</scope>
    <source>
        <strain evidence="1 2">Ndbn-20m</strain>
    </source>
</reference>
<dbReference type="Proteomes" id="UP000218934">
    <property type="component" value="Unassembled WGS sequence"/>
</dbReference>
<dbReference type="AlphaFoldDB" id="A0A2A4FTC8"/>
<evidence type="ECO:0000313" key="2">
    <source>
        <dbReference type="Proteomes" id="UP000218934"/>
    </source>
</evidence>
<gene>
    <name evidence="1" type="ORF">COO09_18100</name>
</gene>
<sequence>MESRAEIDEPCYGAAMVRLIALSLLTLAAPLRAEPAVPQPVVLDWSGQFRLNAAPNNVAEVTAAPATADAHSRRPAEASSRAVAALGPSDPAMTRWTNRPIAPEATSLNVEAPIQTGPVSVGASYGKYRAMPTTREISAHDMRVSLGVAF</sequence>
<accession>A0A2A4FTC8</accession>
<protein>
    <submittedName>
        <fullName evidence="1">Uncharacterized protein</fullName>
    </submittedName>
</protein>